<protein>
    <submittedName>
        <fullName evidence="1">Phytanoyl-CoA dioxygenase (PhyH)</fullName>
    </submittedName>
</protein>
<dbReference type="AlphaFoldDB" id="A0A9N8E3Z4"/>
<dbReference type="PANTHER" id="PTHR31630">
    <property type="entry name" value="PHYTANOYL-COA DIOXYGENASE-RELATED-RELATED"/>
    <property type="match status" value="1"/>
</dbReference>
<keyword evidence="1" id="KW-0223">Dioxygenase</keyword>
<dbReference type="InterPro" id="IPR008775">
    <property type="entry name" value="Phytyl_CoA_dOase-like"/>
</dbReference>
<keyword evidence="2" id="KW-1185">Reference proteome</keyword>
<dbReference type="Proteomes" id="UP001153069">
    <property type="component" value="Unassembled WGS sequence"/>
</dbReference>
<dbReference type="SUPFAM" id="SSF51197">
    <property type="entry name" value="Clavaminate synthase-like"/>
    <property type="match status" value="1"/>
</dbReference>
<dbReference type="GO" id="GO:0051213">
    <property type="term" value="F:dioxygenase activity"/>
    <property type="evidence" value="ECO:0007669"/>
    <property type="project" value="UniProtKB-KW"/>
</dbReference>
<keyword evidence="1" id="KW-0560">Oxidoreductase</keyword>
<evidence type="ECO:0000313" key="2">
    <source>
        <dbReference type="Proteomes" id="UP001153069"/>
    </source>
</evidence>
<sequence>MQDNQSPFPAYKEIPVDEEDYRYSQSFYPNVATDLPLAKAFFDQYGFCIFRGVLPKEQCGENVKDMMALLQERNPNVDPENPIFLTGLTHFGCPKRVNSLFRPPLLRLRQDPVLHRVLATVLGNNDLIVNHDRWLLHRPPPASSQKPLTRRNVHIDMNPFEFADETAKVEIQHRLSQLEYGKNDRAFIAENNDVHESMLMDGGGVVQAIVNLRDIPSRDHGGTILIPGSHKTFSAWLGQCADANKRRVGPMQYVLDDNADRELLSLVQHPTLRAGSVIVWDQRVFHGSTPNMSSNFRAAIPIKAFSAVQLQQDPKRARERAAAIQREIERVGFETELTDHGRRVFGLDLRQPKKP</sequence>
<reference evidence="1" key="1">
    <citation type="submission" date="2020-06" db="EMBL/GenBank/DDBJ databases">
        <authorList>
            <consortium name="Plant Systems Biology data submission"/>
        </authorList>
    </citation>
    <scope>NUCLEOTIDE SEQUENCE</scope>
    <source>
        <strain evidence="1">D6</strain>
    </source>
</reference>
<evidence type="ECO:0000313" key="1">
    <source>
        <dbReference type="EMBL" id="CAB9513504.1"/>
    </source>
</evidence>
<dbReference type="Gene3D" id="2.60.120.620">
    <property type="entry name" value="q2cbj1_9rhob like domain"/>
    <property type="match status" value="1"/>
</dbReference>
<name>A0A9N8E3Z4_9STRA</name>
<organism evidence="1 2">
    <name type="scientific">Seminavis robusta</name>
    <dbReference type="NCBI Taxonomy" id="568900"/>
    <lineage>
        <taxon>Eukaryota</taxon>
        <taxon>Sar</taxon>
        <taxon>Stramenopiles</taxon>
        <taxon>Ochrophyta</taxon>
        <taxon>Bacillariophyta</taxon>
        <taxon>Bacillariophyceae</taxon>
        <taxon>Bacillariophycidae</taxon>
        <taxon>Naviculales</taxon>
        <taxon>Naviculaceae</taxon>
        <taxon>Seminavis</taxon>
    </lineage>
</organism>
<proteinExistence type="predicted"/>
<comment type="caution">
    <text evidence="1">The sequence shown here is derived from an EMBL/GenBank/DDBJ whole genome shotgun (WGS) entry which is preliminary data.</text>
</comment>
<dbReference type="Pfam" id="PF05721">
    <property type="entry name" value="PhyH"/>
    <property type="match status" value="1"/>
</dbReference>
<gene>
    <name evidence="1" type="ORF">SEMRO_595_G172670.1</name>
</gene>
<dbReference type="OrthoDB" id="2328924at2759"/>
<accession>A0A9N8E3Z4</accession>
<dbReference type="EMBL" id="CAICTM010000594">
    <property type="protein sequence ID" value="CAB9513504.1"/>
    <property type="molecule type" value="Genomic_DNA"/>
</dbReference>